<sequence>MSAEKTIATLVGKLRFDVDSAPLLRFEKLLDNISNKMRSLEQQAKRLDKVLDKAGIPRRASQNKTRNSLSREHRLEQALVAAKKETFKLELQQQKLQYAGQKEAERLALASLKVKQAQAVAAEKEAKASLQRAKVAGIEQRQASSLAESKLRQQRLAAALANTQQKTVLLQQKELANA</sequence>
<comment type="caution">
    <text evidence="2">The sequence shown here is derived from an EMBL/GenBank/DDBJ whole genome shotgun (WGS) entry which is preliminary data.</text>
</comment>
<feature type="coiled-coil region" evidence="1">
    <location>
        <begin position="23"/>
        <end position="50"/>
    </location>
</feature>
<evidence type="ECO:0000313" key="2">
    <source>
        <dbReference type="EMBL" id="MDH1057003.1"/>
    </source>
</evidence>
<evidence type="ECO:0000256" key="1">
    <source>
        <dbReference type="SAM" id="Coils"/>
    </source>
</evidence>
<evidence type="ECO:0000313" key="3">
    <source>
        <dbReference type="Proteomes" id="UP001158730"/>
    </source>
</evidence>
<reference evidence="2" key="1">
    <citation type="submission" date="2022-09" db="EMBL/GenBank/DDBJ databases">
        <title>Intensive care unit water sources are persistently colonized with multi-drug resistant bacteria and are the site of extensive horizontal gene transfer of antibiotic resistance genes.</title>
        <authorList>
            <person name="Diorio-Toth L."/>
        </authorList>
    </citation>
    <scope>NUCLEOTIDE SEQUENCE</scope>
    <source>
        <strain evidence="2">GD03990</strain>
    </source>
</reference>
<dbReference type="Proteomes" id="UP001158730">
    <property type="component" value="Unassembled WGS sequence"/>
</dbReference>
<accession>A0AA42N3S5</accession>
<dbReference type="AlphaFoldDB" id="A0AA42N3S5"/>
<gene>
    <name evidence="2" type="ORF">N5C05_19855</name>
</gene>
<dbReference type="RefSeq" id="WP_280055235.1">
    <property type="nucleotide sequence ID" value="NZ_JAOBYN010000023.1"/>
</dbReference>
<dbReference type="EMBL" id="JAOBYN010000023">
    <property type="protein sequence ID" value="MDH1057003.1"/>
    <property type="molecule type" value="Genomic_DNA"/>
</dbReference>
<proteinExistence type="predicted"/>
<feature type="non-terminal residue" evidence="2">
    <location>
        <position position="178"/>
    </location>
</feature>
<organism evidence="2 3">
    <name type="scientific">Aquipseudomonas alcaligenes</name>
    <name type="common">Pseudomonas alcaligenes</name>
    <dbReference type="NCBI Taxonomy" id="43263"/>
    <lineage>
        <taxon>Bacteria</taxon>
        <taxon>Pseudomonadati</taxon>
        <taxon>Pseudomonadota</taxon>
        <taxon>Gammaproteobacteria</taxon>
        <taxon>Pseudomonadales</taxon>
        <taxon>Pseudomonadaceae</taxon>
        <taxon>Aquipseudomonas</taxon>
    </lineage>
</organism>
<protein>
    <submittedName>
        <fullName evidence="2">Uncharacterized protein</fullName>
    </submittedName>
</protein>
<name>A0AA42N3S5_AQUAC</name>
<keyword evidence="1" id="KW-0175">Coiled coil</keyword>